<dbReference type="Gene3D" id="3.40.50.720">
    <property type="entry name" value="NAD(P)-binding Rossmann-like Domain"/>
    <property type="match status" value="1"/>
</dbReference>
<comment type="caution">
    <text evidence="2">The sequence shown here is derived from an EMBL/GenBank/DDBJ whole genome shotgun (WGS) entry which is preliminary data.</text>
</comment>
<proteinExistence type="predicted"/>
<feature type="domain" description="NAD(P)-binding" evidence="1">
    <location>
        <begin position="7"/>
        <end position="193"/>
    </location>
</feature>
<dbReference type="EMBL" id="JACSQI010000002">
    <property type="protein sequence ID" value="MBD7971964.1"/>
    <property type="molecule type" value="Genomic_DNA"/>
</dbReference>
<accession>A0ABR8T897</accession>
<dbReference type="PANTHER" id="PTHR15020:SF50">
    <property type="entry name" value="UPF0659 PROTEIN YMR090W"/>
    <property type="match status" value="1"/>
</dbReference>
<name>A0ABR8T897_9ESCH</name>
<dbReference type="Proteomes" id="UP000605603">
    <property type="component" value="Unassembled WGS sequence"/>
</dbReference>
<evidence type="ECO:0000313" key="3">
    <source>
        <dbReference type="Proteomes" id="UP000605603"/>
    </source>
</evidence>
<sequence length="262" mass="29313">MKILVAGATGSIGIHVVNTAIAMGHQPVALVRNRRKVKLLPRGTDIFYGDVSMPETLTDLPKDIDAIIFTLGSDGQGRIGARAIDYGGVRNILRRFMDTPVRIALMTTIGVTERLSSWNQRTEVHDWKRRAERLVRASGHTYTIVRPGWFDYNNDDEHRIIMLQGDRRHAGTPEDGVISREQIARVLVTALSNDAAKNKTFELVAERGEAQQDLTPLFAELQSDNPQKNDGVFDINNMPLTEEPECIINDLNLYSKKLPNSI</sequence>
<evidence type="ECO:0000313" key="2">
    <source>
        <dbReference type="EMBL" id="MBD7971964.1"/>
    </source>
</evidence>
<gene>
    <name evidence="2" type="ORF">H9644_02800</name>
</gene>
<keyword evidence="3" id="KW-1185">Reference proteome</keyword>
<organism evidence="2 3">
    <name type="scientific">Escherichia whittamii</name>
    <dbReference type="NCBI Taxonomy" id="2762229"/>
    <lineage>
        <taxon>Bacteria</taxon>
        <taxon>Pseudomonadati</taxon>
        <taxon>Pseudomonadota</taxon>
        <taxon>Gammaproteobacteria</taxon>
        <taxon>Enterobacterales</taxon>
        <taxon>Enterobacteriaceae</taxon>
        <taxon>Escherichia</taxon>
    </lineage>
</organism>
<dbReference type="SUPFAM" id="SSF51735">
    <property type="entry name" value="NAD(P)-binding Rossmann-fold domains"/>
    <property type="match status" value="1"/>
</dbReference>
<dbReference type="PANTHER" id="PTHR15020">
    <property type="entry name" value="FLAVIN REDUCTASE-RELATED"/>
    <property type="match status" value="1"/>
</dbReference>
<dbReference type="RefSeq" id="WP_105289297.1">
    <property type="nucleotide sequence ID" value="NZ_JACSQI010000002.1"/>
</dbReference>
<dbReference type="InterPro" id="IPR036291">
    <property type="entry name" value="NAD(P)-bd_dom_sf"/>
</dbReference>
<protein>
    <submittedName>
        <fullName evidence="2">SDR family oxidoreductase</fullName>
    </submittedName>
</protein>
<dbReference type="Pfam" id="PF13460">
    <property type="entry name" value="NAD_binding_10"/>
    <property type="match status" value="1"/>
</dbReference>
<reference evidence="2 3" key="1">
    <citation type="submission" date="2020-08" db="EMBL/GenBank/DDBJ databases">
        <title>A Genomic Blueprint of the Chicken Gut Microbiome.</title>
        <authorList>
            <person name="Gilroy R."/>
            <person name="Ravi A."/>
            <person name="Getino M."/>
            <person name="Pursley I."/>
            <person name="Horton D.L."/>
            <person name="Alikhan N.-F."/>
            <person name="Baker D."/>
            <person name="Gharbi K."/>
            <person name="Hall N."/>
            <person name="Watson M."/>
            <person name="Adriaenssens E.M."/>
            <person name="Foster-Nyarko E."/>
            <person name="Jarju S."/>
            <person name="Secka A."/>
            <person name="Antonio M."/>
            <person name="Oren A."/>
            <person name="Chaudhuri R."/>
            <person name="La Ragione R.M."/>
            <person name="Hildebrand F."/>
            <person name="Pallen M.J."/>
        </authorList>
    </citation>
    <scope>NUCLEOTIDE SEQUENCE [LARGE SCALE GENOMIC DNA]</scope>
    <source>
        <strain evidence="2 3">Sa2BVA5</strain>
    </source>
</reference>
<evidence type="ECO:0000259" key="1">
    <source>
        <dbReference type="Pfam" id="PF13460"/>
    </source>
</evidence>
<dbReference type="CDD" id="cd05243">
    <property type="entry name" value="SDR_a5"/>
    <property type="match status" value="1"/>
</dbReference>
<dbReference type="InterPro" id="IPR016040">
    <property type="entry name" value="NAD(P)-bd_dom"/>
</dbReference>